<accession>A0AAV9UMZ4</accession>
<evidence type="ECO:0000313" key="2">
    <source>
        <dbReference type="EMBL" id="KAK6343567.1"/>
    </source>
</evidence>
<keyword evidence="3" id="KW-1185">Reference proteome</keyword>
<proteinExistence type="predicted"/>
<comment type="caution">
    <text evidence="2">The sequence shown here is derived from an EMBL/GenBank/DDBJ whole genome shotgun (WGS) entry which is preliminary data.</text>
</comment>
<sequence>MIPQYCTFIFALITIFCPLSYSLLPVECNGFSEPPPDPSSTAFTRNLDNYLGIISSTVVFTKLYNGIYADMKFLYDILSYIYNPETAGPTNTLPVVAPTDLYEFVVGLKLHCFGSPINLARTLIQVDEVEIQLPAPLPESASTADSNPLSLEEEEPNSVRRFQYLNDDIATDLIGRIGTLTYQYDQILLVAEQEWPPQQVQMIRKFKAAYEAFRNGMIIIVRKLKYAGMSLDMRQRELSTEELRAIVADPDAVY</sequence>
<protein>
    <submittedName>
        <fullName evidence="2">Uncharacterized protein</fullName>
    </submittedName>
</protein>
<name>A0AAV9UMZ4_9PEZI</name>
<feature type="chain" id="PRO_5043889008" evidence="1">
    <location>
        <begin position="23"/>
        <end position="254"/>
    </location>
</feature>
<feature type="signal peptide" evidence="1">
    <location>
        <begin position="1"/>
        <end position="22"/>
    </location>
</feature>
<keyword evidence="1" id="KW-0732">Signal</keyword>
<gene>
    <name evidence="2" type="ORF">TWF730_011157</name>
</gene>
<dbReference type="EMBL" id="JAVHNS010000009">
    <property type="protein sequence ID" value="KAK6343567.1"/>
    <property type="molecule type" value="Genomic_DNA"/>
</dbReference>
<evidence type="ECO:0000256" key="1">
    <source>
        <dbReference type="SAM" id="SignalP"/>
    </source>
</evidence>
<organism evidence="2 3">
    <name type="scientific">Orbilia blumenaviensis</name>
    <dbReference type="NCBI Taxonomy" id="1796055"/>
    <lineage>
        <taxon>Eukaryota</taxon>
        <taxon>Fungi</taxon>
        <taxon>Dikarya</taxon>
        <taxon>Ascomycota</taxon>
        <taxon>Pezizomycotina</taxon>
        <taxon>Orbiliomycetes</taxon>
        <taxon>Orbiliales</taxon>
        <taxon>Orbiliaceae</taxon>
        <taxon>Orbilia</taxon>
    </lineage>
</organism>
<reference evidence="2 3" key="1">
    <citation type="submission" date="2019-10" db="EMBL/GenBank/DDBJ databases">
        <authorList>
            <person name="Palmer J.M."/>
        </authorList>
    </citation>
    <scope>NUCLEOTIDE SEQUENCE [LARGE SCALE GENOMIC DNA]</scope>
    <source>
        <strain evidence="2 3">TWF730</strain>
    </source>
</reference>
<dbReference type="Proteomes" id="UP001373714">
    <property type="component" value="Unassembled WGS sequence"/>
</dbReference>
<dbReference type="AlphaFoldDB" id="A0AAV9UMZ4"/>
<evidence type="ECO:0000313" key="3">
    <source>
        <dbReference type="Proteomes" id="UP001373714"/>
    </source>
</evidence>